<comment type="similarity">
    <text evidence="2 6">Belongs to the ORC1 family.</text>
</comment>
<dbReference type="InterPro" id="IPR050311">
    <property type="entry name" value="ORC1/CDC6"/>
</dbReference>
<dbReference type="Pfam" id="PF22606">
    <property type="entry name" value="Cdc6-ORC-like_ATPase_lid"/>
    <property type="match status" value="1"/>
</dbReference>
<evidence type="ECO:0000313" key="9">
    <source>
        <dbReference type="EMBL" id="GFH60000.1"/>
    </source>
</evidence>
<evidence type="ECO:0000256" key="2">
    <source>
        <dbReference type="ARBA" id="ARBA00008398"/>
    </source>
</evidence>
<dbReference type="GO" id="GO:0006270">
    <property type="term" value="P:DNA replication initiation"/>
    <property type="evidence" value="ECO:0007669"/>
    <property type="project" value="TreeGrafter"/>
</dbReference>
<dbReference type="Proteomes" id="UP001054902">
    <property type="component" value="Unassembled WGS sequence"/>
</dbReference>
<evidence type="ECO:0000313" key="10">
    <source>
        <dbReference type="Proteomes" id="UP001054902"/>
    </source>
</evidence>
<evidence type="ECO:0000256" key="5">
    <source>
        <dbReference type="ARBA" id="ARBA00023242"/>
    </source>
</evidence>
<evidence type="ECO:0000256" key="4">
    <source>
        <dbReference type="ARBA" id="ARBA00023125"/>
    </source>
</evidence>
<gene>
    <name evidence="9" type="ORF">CTEN210_16476</name>
</gene>
<dbReference type="CDD" id="cd00009">
    <property type="entry name" value="AAA"/>
    <property type="match status" value="1"/>
</dbReference>
<protein>
    <recommendedName>
        <fullName evidence="6">Origin recognition complex subunit 1</fullName>
    </recommendedName>
</protein>
<sequence>MPPKKKQSKNTGKRRLSSSSTSPKSRRKTTSTKPPSSSKRIKQTPTSTSEIIATNCIYKCKKSKREYFTTVENIPLPLENYAVALQKHILKHHKNEHDPTWSISIGDIVISHIGETKFSPKKRYRMKSNAWYPFECTYCPLQIVAIYKEEGDVKIKVRWFHRVDEIFHKENKTYTDMISKDLDREWKPMREYGEEITESEDLDEVHVRSFIGKAVCMDETGKAGEFSKDMEHWYGDRWFTEGNKKSRIFVDKEGVPTVQFVCAKILGGDKIASNIELDSGTCHLETSFNCDPFEENDVMKKSMMKRKKHGMKGRTEMRRFWRGLQKFECDVKLKLLSLQYKMGCEVDTLISKSAIIQYNPLSTEESDDEMVSDASFVDDEEDKEADKATKSRKVETDLKEEEEEEEEEEDEEDESMWTMEPPFHVDVSSQRAFYMSMFVHPPLHHYATKNFQCNEDSEWKINLGDTVAIQLDPKTASKASNRVANDSRKYPFNVYWWCAEVVAIYRDFESRKEAVDLKTTATTAHLKVYGKYFLELRWLYRQEDMPGFPSTKRDEEELTEVFETDDVETFFATTLLGPAKLYSDPAIPENMQMTQNGMPLVNFFCQRFWSVHRRTLLPIGSSDTRLQRAMMYSKFMKRRSAARTSYESSLNPDEVNISASENGNWKARFDSTISKLTLSDASLSEDKTGVIGRNNEQSQIRNFLRHAINGVNTSNETIGNQNKNSFALFIGGPPGTGKTASVSSIIYELQQEQAAGTIPEFTFVSLNGMEMRHPFDTYVRLWEAVSENKEKLNRPKALAKLGLYFSELKPEEKNQKRRIVVLLVDEIDYLLTKQQTILYNLFDWPINGANNKSMAQLIVLGISNTINLPERLHERLQSRIGKQRCIYNSYSSEDCEKILEGKLGQPIKDGKSIFQYDALRFAARKVCSESGDIRKLFQLCKNATERVYSEIQMGKRAVGADGNCNGIVRISDIQKTAKDMFNSLLHQRVTYATNYEALLFVALASLKRNTGMERGEFTIEETLIKMESMANSLGSKLYIPCPQRHMLTGMLCRLGEAGVLDLNTPNGTNGDFGTNGAATLITFSLDFYEVLAALKDTRHNDLAQKFLGRTNKW</sequence>
<comment type="subcellular location">
    <subcellularLocation>
        <location evidence="1 6">Nucleus</location>
    </subcellularLocation>
</comment>
<feature type="compositionally biased region" description="Basic and acidic residues" evidence="7">
    <location>
        <begin position="384"/>
        <end position="397"/>
    </location>
</feature>
<dbReference type="Gene3D" id="2.30.30.490">
    <property type="match status" value="1"/>
</dbReference>
<name>A0AAD3DAW0_9STRA</name>
<keyword evidence="6" id="KW-0547">Nucleotide-binding</keyword>
<evidence type="ECO:0000256" key="6">
    <source>
        <dbReference type="RuleBase" id="RU365058"/>
    </source>
</evidence>
<keyword evidence="4 6" id="KW-0238">DNA-binding</keyword>
<comment type="subunit">
    <text evidence="6">ORC is composed of six subunits.</text>
</comment>
<accession>A0AAD3DAW0</accession>
<keyword evidence="6" id="KW-0067">ATP-binding</keyword>
<keyword evidence="10" id="KW-1185">Reference proteome</keyword>
<keyword evidence="3 6" id="KW-0235">DNA replication</keyword>
<feature type="region of interest" description="Disordered" evidence="7">
    <location>
        <begin position="362"/>
        <end position="418"/>
    </location>
</feature>
<dbReference type="GO" id="GO:0003688">
    <property type="term" value="F:DNA replication origin binding"/>
    <property type="evidence" value="ECO:0007669"/>
    <property type="project" value="TreeGrafter"/>
</dbReference>
<dbReference type="AlphaFoldDB" id="A0AAD3DAW0"/>
<dbReference type="PANTHER" id="PTHR10763">
    <property type="entry name" value="CELL DIVISION CONTROL PROTEIN 6-RELATED"/>
    <property type="match status" value="1"/>
</dbReference>
<dbReference type="PROSITE" id="PS51038">
    <property type="entry name" value="BAH"/>
    <property type="match status" value="1"/>
</dbReference>
<comment type="function">
    <text evidence="6">Component of the origin recognition complex (ORC) that binds origins of replication. DNA-binding is ATP-dependent, however specific DNA sequences that define origins of replication have not been identified so far. ORC is required to assemble the pre-replication complex necessary to initiate DNA replication.</text>
</comment>
<feature type="region of interest" description="Disordered" evidence="7">
    <location>
        <begin position="1"/>
        <end position="47"/>
    </location>
</feature>
<dbReference type="GO" id="GO:0005524">
    <property type="term" value="F:ATP binding"/>
    <property type="evidence" value="ECO:0007669"/>
    <property type="project" value="UniProtKB-KW"/>
</dbReference>
<dbReference type="EMBL" id="BLLK01000069">
    <property type="protein sequence ID" value="GFH60000.1"/>
    <property type="molecule type" value="Genomic_DNA"/>
</dbReference>
<dbReference type="InterPro" id="IPR054425">
    <property type="entry name" value="Cdc6_ORC1-like_ATPase_lid"/>
</dbReference>
<evidence type="ECO:0000256" key="1">
    <source>
        <dbReference type="ARBA" id="ARBA00004123"/>
    </source>
</evidence>
<organism evidence="9 10">
    <name type="scientific">Chaetoceros tenuissimus</name>
    <dbReference type="NCBI Taxonomy" id="426638"/>
    <lineage>
        <taxon>Eukaryota</taxon>
        <taxon>Sar</taxon>
        <taxon>Stramenopiles</taxon>
        <taxon>Ochrophyta</taxon>
        <taxon>Bacillariophyta</taxon>
        <taxon>Coscinodiscophyceae</taxon>
        <taxon>Chaetocerotophycidae</taxon>
        <taxon>Chaetocerotales</taxon>
        <taxon>Chaetocerotaceae</taxon>
        <taxon>Chaetoceros</taxon>
    </lineage>
</organism>
<dbReference type="InterPro" id="IPR001025">
    <property type="entry name" value="BAH_dom"/>
</dbReference>
<feature type="compositionally biased region" description="Acidic residues" evidence="7">
    <location>
        <begin position="398"/>
        <end position="415"/>
    </location>
</feature>
<dbReference type="PANTHER" id="PTHR10763:SF23">
    <property type="entry name" value="ORIGIN RECOGNITION COMPLEX SUBUNIT 1"/>
    <property type="match status" value="1"/>
</dbReference>
<comment type="caution">
    <text evidence="9">The sequence shown here is derived from an EMBL/GenBank/DDBJ whole genome shotgun (WGS) entry which is preliminary data.</text>
</comment>
<dbReference type="InterPro" id="IPR043151">
    <property type="entry name" value="BAH_sf"/>
</dbReference>
<dbReference type="GO" id="GO:0003682">
    <property type="term" value="F:chromatin binding"/>
    <property type="evidence" value="ECO:0007669"/>
    <property type="project" value="InterPro"/>
</dbReference>
<keyword evidence="5 6" id="KW-0539">Nucleus</keyword>
<feature type="compositionally biased region" description="Acidic residues" evidence="7">
    <location>
        <begin position="364"/>
        <end position="383"/>
    </location>
</feature>
<proteinExistence type="inferred from homology"/>
<dbReference type="GO" id="GO:0005664">
    <property type="term" value="C:nuclear origin of replication recognition complex"/>
    <property type="evidence" value="ECO:0007669"/>
    <property type="project" value="TreeGrafter"/>
</dbReference>
<dbReference type="InterPro" id="IPR003593">
    <property type="entry name" value="AAA+_ATPase"/>
</dbReference>
<dbReference type="Pfam" id="PF00004">
    <property type="entry name" value="AAA"/>
    <property type="match status" value="1"/>
</dbReference>
<dbReference type="Gene3D" id="3.40.50.300">
    <property type="entry name" value="P-loop containing nucleotide triphosphate hydrolases"/>
    <property type="match status" value="1"/>
</dbReference>
<evidence type="ECO:0000256" key="3">
    <source>
        <dbReference type="ARBA" id="ARBA00022705"/>
    </source>
</evidence>
<dbReference type="InterPro" id="IPR003959">
    <property type="entry name" value="ATPase_AAA_core"/>
</dbReference>
<dbReference type="GO" id="GO:0033314">
    <property type="term" value="P:mitotic DNA replication checkpoint signaling"/>
    <property type="evidence" value="ECO:0007669"/>
    <property type="project" value="TreeGrafter"/>
</dbReference>
<dbReference type="GO" id="GO:0016887">
    <property type="term" value="F:ATP hydrolysis activity"/>
    <property type="evidence" value="ECO:0007669"/>
    <property type="project" value="InterPro"/>
</dbReference>
<evidence type="ECO:0000256" key="7">
    <source>
        <dbReference type="SAM" id="MobiDB-lite"/>
    </source>
</evidence>
<dbReference type="SMART" id="SM00382">
    <property type="entry name" value="AAA"/>
    <property type="match status" value="1"/>
</dbReference>
<dbReference type="SUPFAM" id="SSF52540">
    <property type="entry name" value="P-loop containing nucleoside triphosphate hydrolases"/>
    <property type="match status" value="1"/>
</dbReference>
<feature type="compositionally biased region" description="Basic residues" evidence="7">
    <location>
        <begin position="1"/>
        <end position="16"/>
    </location>
</feature>
<dbReference type="InterPro" id="IPR027417">
    <property type="entry name" value="P-loop_NTPase"/>
</dbReference>
<feature type="domain" description="BAH" evidence="8">
    <location>
        <begin position="494"/>
        <end position="620"/>
    </location>
</feature>
<evidence type="ECO:0000259" key="8">
    <source>
        <dbReference type="PROSITE" id="PS51038"/>
    </source>
</evidence>
<reference evidence="9 10" key="1">
    <citation type="journal article" date="2021" name="Sci. Rep.">
        <title>The genome of the diatom Chaetoceros tenuissimus carries an ancient integrated fragment of an extant virus.</title>
        <authorList>
            <person name="Hongo Y."/>
            <person name="Kimura K."/>
            <person name="Takaki Y."/>
            <person name="Yoshida Y."/>
            <person name="Baba S."/>
            <person name="Kobayashi G."/>
            <person name="Nagasaki K."/>
            <person name="Hano T."/>
            <person name="Tomaru Y."/>
        </authorList>
    </citation>
    <scope>NUCLEOTIDE SEQUENCE [LARGE SCALE GENOMIC DNA]</scope>
    <source>
        <strain evidence="9 10">NIES-3715</strain>
    </source>
</reference>